<comment type="subunit">
    <text evidence="4">Homodimer.</text>
</comment>
<sequence length="371" mass="39423">MSSHSRRAPAGAAASAKPFFDLPAEVAFRSVSAAAAGFPSLDEGVLCAVGHTPLVSLRGVGQGRLRVYAKLEGLNPGGSAKDRPALNIIRAGIAAGQVRPGTVVVESSSGNMGVGLAQACSYLGLRFVCVVDPRTTTQNIQLLRAYGAAVEVVEHPDPETGEFLHARIRRVREILESVPSGFWPDQFNHEANAAAHRDGTMREIAAELEGAVDYVFCATSTCGTLRGCADYLRETGLDTRLVAVDALGSVIFGGPHAERIIPGLGSGMVPGLLRPGLAHAQVHVTNLDCVAGCRRAALREALLVGGSSGGVYTAFERMQDELPDGSVCVLVFCDRGERYLDTVFSDTWVQERFGDVAHLWQTDDERLPAWT</sequence>
<dbReference type="Gene3D" id="3.40.50.1100">
    <property type="match status" value="2"/>
</dbReference>
<dbReference type="EMBL" id="JACHIA010000002">
    <property type="protein sequence ID" value="MBB6069464.1"/>
    <property type="molecule type" value="Genomic_DNA"/>
</dbReference>
<dbReference type="EC" id="2.5.1.140" evidence="5"/>
<dbReference type="NCBIfam" id="TIGR03945">
    <property type="entry name" value="PLP_SbnA_fam"/>
    <property type="match status" value="1"/>
</dbReference>
<evidence type="ECO:0000313" key="11">
    <source>
        <dbReference type="Proteomes" id="UP000582837"/>
    </source>
</evidence>
<comment type="caution">
    <text evidence="10">The sequence shown here is derived from an EMBL/GenBank/DDBJ whole genome shotgun (WGS) entry which is preliminary data.</text>
</comment>
<evidence type="ECO:0000256" key="1">
    <source>
        <dbReference type="ARBA" id="ARBA00001933"/>
    </source>
</evidence>
<evidence type="ECO:0000256" key="3">
    <source>
        <dbReference type="ARBA" id="ARBA00008519"/>
    </source>
</evidence>
<dbReference type="InterPro" id="IPR001926">
    <property type="entry name" value="TrpB-like_PALP"/>
</dbReference>
<evidence type="ECO:0000256" key="4">
    <source>
        <dbReference type="ARBA" id="ARBA00011738"/>
    </source>
</evidence>
<keyword evidence="8" id="KW-0663">Pyridoxal phosphate</keyword>
<dbReference type="Pfam" id="PF00291">
    <property type="entry name" value="PALP"/>
    <property type="match status" value="1"/>
</dbReference>
<protein>
    <recommendedName>
        <fullName evidence="6">N-(2-amino-2-carboxyethyl)-L-glutamate synthase</fullName>
        <ecNumber evidence="5">2.5.1.140</ecNumber>
    </recommendedName>
</protein>
<organism evidence="10 11">
    <name type="scientific">Longimicrobium terrae</name>
    <dbReference type="NCBI Taxonomy" id="1639882"/>
    <lineage>
        <taxon>Bacteria</taxon>
        <taxon>Pseudomonadati</taxon>
        <taxon>Gemmatimonadota</taxon>
        <taxon>Longimicrobiia</taxon>
        <taxon>Longimicrobiales</taxon>
        <taxon>Longimicrobiaceae</taxon>
        <taxon>Longimicrobium</taxon>
    </lineage>
</organism>
<comment type="cofactor">
    <cofactor evidence="1">
        <name>pyridoxal 5'-phosphate</name>
        <dbReference type="ChEBI" id="CHEBI:597326"/>
    </cofactor>
</comment>
<evidence type="ECO:0000256" key="8">
    <source>
        <dbReference type="ARBA" id="ARBA00022898"/>
    </source>
</evidence>
<evidence type="ECO:0000313" key="10">
    <source>
        <dbReference type="EMBL" id="MBB6069464.1"/>
    </source>
</evidence>
<name>A0A841GVJ6_9BACT</name>
<comment type="pathway">
    <text evidence="2">Siderophore biosynthesis.</text>
</comment>
<feature type="domain" description="Tryptophan synthase beta chain-like PALP" evidence="9">
    <location>
        <begin position="48"/>
        <end position="334"/>
    </location>
</feature>
<dbReference type="RefSeq" id="WP_170037600.1">
    <property type="nucleotide sequence ID" value="NZ_JABDTL010000002.1"/>
</dbReference>
<evidence type="ECO:0000256" key="5">
    <source>
        <dbReference type="ARBA" id="ARBA00012331"/>
    </source>
</evidence>
<proteinExistence type="inferred from homology"/>
<comment type="similarity">
    <text evidence="3">Belongs to the cysteine synthase/cystathionine beta-synthase family. SbnA subfamily.</text>
</comment>
<dbReference type="PROSITE" id="PS00901">
    <property type="entry name" value="CYS_SYNTHASE"/>
    <property type="match status" value="1"/>
</dbReference>
<dbReference type="SUPFAM" id="SSF53686">
    <property type="entry name" value="Tryptophan synthase beta subunit-like PLP-dependent enzymes"/>
    <property type="match status" value="1"/>
</dbReference>
<dbReference type="InterPro" id="IPR036052">
    <property type="entry name" value="TrpB-like_PALP_sf"/>
</dbReference>
<dbReference type="PANTHER" id="PTHR10314">
    <property type="entry name" value="CYSTATHIONINE BETA-SYNTHASE"/>
    <property type="match status" value="1"/>
</dbReference>
<dbReference type="InterPro" id="IPR023927">
    <property type="entry name" value="SbnA"/>
</dbReference>
<dbReference type="GO" id="GO:0006535">
    <property type="term" value="P:cysteine biosynthetic process from serine"/>
    <property type="evidence" value="ECO:0007669"/>
    <property type="project" value="InterPro"/>
</dbReference>
<evidence type="ECO:0000256" key="6">
    <source>
        <dbReference type="ARBA" id="ARBA00016985"/>
    </source>
</evidence>
<evidence type="ECO:0000256" key="2">
    <source>
        <dbReference type="ARBA" id="ARBA00004924"/>
    </source>
</evidence>
<dbReference type="Proteomes" id="UP000582837">
    <property type="component" value="Unassembled WGS sequence"/>
</dbReference>
<dbReference type="GO" id="GO:0016765">
    <property type="term" value="F:transferase activity, transferring alkyl or aryl (other than methyl) groups"/>
    <property type="evidence" value="ECO:0007669"/>
    <property type="project" value="UniProtKB-ARBA"/>
</dbReference>
<dbReference type="InterPro" id="IPR001216">
    <property type="entry name" value="P-phosphate_BS"/>
</dbReference>
<evidence type="ECO:0000259" key="9">
    <source>
        <dbReference type="Pfam" id="PF00291"/>
    </source>
</evidence>
<keyword evidence="11" id="KW-1185">Reference proteome</keyword>
<dbReference type="InterPro" id="IPR050214">
    <property type="entry name" value="Cys_Synth/Cystath_Beta-Synth"/>
</dbReference>
<evidence type="ECO:0000256" key="7">
    <source>
        <dbReference type="ARBA" id="ARBA00022679"/>
    </source>
</evidence>
<reference evidence="10 11" key="1">
    <citation type="submission" date="2020-08" db="EMBL/GenBank/DDBJ databases">
        <title>Genomic Encyclopedia of Type Strains, Phase IV (KMG-IV): sequencing the most valuable type-strain genomes for metagenomic binning, comparative biology and taxonomic classification.</title>
        <authorList>
            <person name="Goeker M."/>
        </authorList>
    </citation>
    <scope>NUCLEOTIDE SEQUENCE [LARGE SCALE GENOMIC DNA]</scope>
    <source>
        <strain evidence="10 11">DSM 29007</strain>
    </source>
</reference>
<accession>A0A841GVJ6</accession>
<keyword evidence="7 10" id="KW-0808">Transferase</keyword>
<gene>
    <name evidence="10" type="ORF">HNQ61_001079</name>
</gene>
<dbReference type="CDD" id="cd01561">
    <property type="entry name" value="CBS_like"/>
    <property type="match status" value="1"/>
</dbReference>
<dbReference type="AlphaFoldDB" id="A0A841GVJ6"/>